<protein>
    <recommendedName>
        <fullName evidence="5">DUF4179 domain-containing protein</fullName>
    </recommendedName>
</protein>
<accession>A0A1I2NZH3</accession>
<organism evidence="3 4">
    <name type="scientific">Salegentibacter agarivorans</name>
    <dbReference type="NCBI Taxonomy" id="345907"/>
    <lineage>
        <taxon>Bacteria</taxon>
        <taxon>Pseudomonadati</taxon>
        <taxon>Bacteroidota</taxon>
        <taxon>Flavobacteriia</taxon>
        <taxon>Flavobacteriales</taxon>
        <taxon>Flavobacteriaceae</taxon>
        <taxon>Salegentibacter</taxon>
    </lineage>
</organism>
<keyword evidence="1" id="KW-0175">Coiled coil</keyword>
<feature type="coiled-coil region" evidence="1">
    <location>
        <begin position="121"/>
        <end position="186"/>
    </location>
</feature>
<keyword evidence="4" id="KW-1185">Reference proteome</keyword>
<evidence type="ECO:0000256" key="1">
    <source>
        <dbReference type="SAM" id="Coils"/>
    </source>
</evidence>
<keyword evidence="2" id="KW-0472">Membrane</keyword>
<dbReference type="SUPFAM" id="SSF58100">
    <property type="entry name" value="Bacterial hemolysins"/>
    <property type="match status" value="1"/>
</dbReference>
<evidence type="ECO:0000256" key="2">
    <source>
        <dbReference type="SAM" id="Phobius"/>
    </source>
</evidence>
<evidence type="ECO:0000313" key="4">
    <source>
        <dbReference type="Proteomes" id="UP000199116"/>
    </source>
</evidence>
<feature type="transmembrane region" description="Helical" evidence="2">
    <location>
        <begin position="51"/>
        <end position="73"/>
    </location>
</feature>
<evidence type="ECO:0000313" key="3">
    <source>
        <dbReference type="EMBL" id="SFG09128.1"/>
    </source>
</evidence>
<evidence type="ECO:0008006" key="5">
    <source>
        <dbReference type="Google" id="ProtNLM"/>
    </source>
</evidence>
<dbReference type="EMBL" id="FOOH01000026">
    <property type="protein sequence ID" value="SFG09128.1"/>
    <property type="molecule type" value="Genomic_DNA"/>
</dbReference>
<name>A0A1I2NZH3_9FLAO</name>
<dbReference type="AlphaFoldDB" id="A0A1I2NZH3"/>
<sequence>MKKDNINELFKELDFDNKEPASGHKARFLRKLEEQNGKTNTSGSSPHKRSIWAPMLSVAAILAIAFMVFAGFFNENASRNSGELASVSPEMKETQQFYTQLIKTELATLEAENTPETEAIVNDALTQLEKLETEYEKLKKDLQNSGKDKRVIYAMISNFQQRINLLNEVLEQIENIKTLKNQSDENYI</sequence>
<dbReference type="Proteomes" id="UP000199116">
    <property type="component" value="Unassembled WGS sequence"/>
</dbReference>
<gene>
    <name evidence="3" type="ORF">SAMN04488033_12613</name>
</gene>
<proteinExistence type="predicted"/>
<dbReference type="RefSeq" id="WP_093305980.1">
    <property type="nucleotide sequence ID" value="NZ_FOOH01000026.1"/>
</dbReference>
<reference evidence="4" key="1">
    <citation type="submission" date="2016-10" db="EMBL/GenBank/DDBJ databases">
        <authorList>
            <person name="Varghese N."/>
            <person name="Submissions S."/>
        </authorList>
    </citation>
    <scope>NUCLEOTIDE SEQUENCE [LARGE SCALE GENOMIC DNA]</scope>
    <source>
        <strain evidence="4">DSM 23515</strain>
    </source>
</reference>
<keyword evidence="2" id="KW-0812">Transmembrane</keyword>
<keyword evidence="2" id="KW-1133">Transmembrane helix</keyword>